<dbReference type="Gene3D" id="2.40.260.10">
    <property type="entry name" value="Sortase"/>
    <property type="match status" value="1"/>
</dbReference>
<evidence type="ECO:0000256" key="1">
    <source>
        <dbReference type="ARBA" id="ARBA00022801"/>
    </source>
</evidence>
<accession>B9L4R8</accession>
<dbReference type="InterPro" id="IPR023365">
    <property type="entry name" value="Sortase_dom-sf"/>
</dbReference>
<feature type="region of interest" description="Disordered" evidence="2">
    <location>
        <begin position="84"/>
        <end position="144"/>
    </location>
</feature>
<evidence type="ECO:0000313" key="5">
    <source>
        <dbReference type="Proteomes" id="UP000000447"/>
    </source>
</evidence>
<proteinExistence type="predicted"/>
<feature type="transmembrane region" description="Helical" evidence="3">
    <location>
        <begin position="58"/>
        <end position="81"/>
    </location>
</feature>
<evidence type="ECO:0000313" key="4">
    <source>
        <dbReference type="EMBL" id="ACM07022.1"/>
    </source>
</evidence>
<dbReference type="eggNOG" id="COG3764">
    <property type="taxonomic scope" value="Bacteria"/>
</dbReference>
<dbReference type="AlphaFoldDB" id="B9L4R8"/>
<evidence type="ECO:0000256" key="3">
    <source>
        <dbReference type="SAM" id="Phobius"/>
    </source>
</evidence>
<feature type="compositionally biased region" description="Low complexity" evidence="2">
    <location>
        <begin position="103"/>
        <end position="114"/>
    </location>
</feature>
<dbReference type="KEGG" id="tro:trd_A0782"/>
<feature type="compositionally biased region" description="Pro residues" evidence="2">
    <location>
        <begin position="125"/>
        <end position="144"/>
    </location>
</feature>
<keyword evidence="4" id="KW-0614">Plasmid</keyword>
<dbReference type="HOGENOM" id="CLU_962901_0_0_0"/>
<dbReference type="Pfam" id="PF04203">
    <property type="entry name" value="Sortase"/>
    <property type="match status" value="1"/>
</dbReference>
<dbReference type="Proteomes" id="UP000000447">
    <property type="component" value="Plasmid unnamed"/>
</dbReference>
<dbReference type="EMBL" id="CP001276">
    <property type="protein sequence ID" value="ACM07022.1"/>
    <property type="molecule type" value="Genomic_DNA"/>
</dbReference>
<keyword evidence="5" id="KW-1185">Reference proteome</keyword>
<feature type="region of interest" description="Disordered" evidence="2">
    <location>
        <begin position="1"/>
        <end position="32"/>
    </location>
</feature>
<keyword evidence="3" id="KW-1133">Transmembrane helix</keyword>
<dbReference type="GO" id="GO:0016787">
    <property type="term" value="F:hydrolase activity"/>
    <property type="evidence" value="ECO:0007669"/>
    <property type="project" value="UniProtKB-KW"/>
</dbReference>
<reference evidence="4 5" key="1">
    <citation type="journal article" date="2009" name="PLoS ONE">
        <title>Complete genome sequence of the aerobic CO-oxidizing thermophile Thermomicrobium roseum.</title>
        <authorList>
            <person name="Wu D."/>
            <person name="Raymond J."/>
            <person name="Wu M."/>
            <person name="Chatterji S."/>
            <person name="Ren Q."/>
            <person name="Graham J.E."/>
            <person name="Bryant D.A."/>
            <person name="Robb F."/>
            <person name="Colman A."/>
            <person name="Tallon L.J."/>
            <person name="Badger J.H."/>
            <person name="Madupu R."/>
            <person name="Ward N.L."/>
            <person name="Eisen J.A."/>
        </authorList>
    </citation>
    <scope>NUCLEOTIDE SEQUENCE [LARGE SCALE GENOMIC DNA]</scope>
    <source>
        <strain evidence="5">ATCC 27502 / DSM 5159 / P-2</strain>
        <plasmid evidence="4">unnamed</plasmid>
    </source>
</reference>
<dbReference type="InterPro" id="IPR005754">
    <property type="entry name" value="Sortase"/>
</dbReference>
<dbReference type="NCBIfam" id="TIGR01076">
    <property type="entry name" value="sortase_fam"/>
    <property type="match status" value="1"/>
</dbReference>
<dbReference type="SUPFAM" id="SSF63817">
    <property type="entry name" value="Sortase"/>
    <property type="match status" value="1"/>
</dbReference>
<geneLocation type="plasmid" evidence="5">
    <name>Tros</name>
</geneLocation>
<keyword evidence="3" id="KW-0812">Transmembrane</keyword>
<dbReference type="CDD" id="cd00004">
    <property type="entry name" value="Sortase"/>
    <property type="match status" value="1"/>
</dbReference>
<feature type="compositionally biased region" description="Basic and acidic residues" evidence="2">
    <location>
        <begin position="8"/>
        <end position="17"/>
    </location>
</feature>
<sequence>MLSLVAARGERMSDRRPPLRRLSAPGQPGPRRALRIPIPFGRAAGASSAPVARGHVSLLGALLILAGLVLLAIAAMGTVALRPSPETPPSQIAAIATPPPPLQAAASPTPTATPFAERLDGLPIVPSPTPEPTPTPRPKMPPPRRIQIPSVGIDAPVVEVGYKIVEMQGVKVIEWEVAEYAAGHHNTSANPGEGGNIVITGHNDWKGEVFRTLEHVKLGDEVILTSDAGVFRYRVTEIHYRKEVGVPLEERIATGRFLDPMPEERVTLVTCWPYGIDDHRIIVVAKPVG</sequence>
<name>B9L4R8_THERP</name>
<protein>
    <submittedName>
        <fullName evidence="4">Peptidase C60 sortase A and B</fullName>
    </submittedName>
</protein>
<organism evidence="4 5">
    <name type="scientific">Thermomicrobium roseum (strain ATCC 27502 / DSM 5159 / P-2)</name>
    <dbReference type="NCBI Taxonomy" id="309801"/>
    <lineage>
        <taxon>Bacteria</taxon>
        <taxon>Pseudomonadati</taxon>
        <taxon>Thermomicrobiota</taxon>
        <taxon>Thermomicrobia</taxon>
        <taxon>Thermomicrobiales</taxon>
        <taxon>Thermomicrobiaceae</taxon>
        <taxon>Thermomicrobium</taxon>
    </lineage>
</organism>
<keyword evidence="1" id="KW-0378">Hydrolase</keyword>
<gene>
    <name evidence="4" type="ordered locus">trd_A0782</name>
</gene>
<keyword evidence="3" id="KW-0472">Membrane</keyword>
<evidence type="ECO:0000256" key="2">
    <source>
        <dbReference type="SAM" id="MobiDB-lite"/>
    </source>
</evidence>